<sequence length="474" mass="50875">MDKSMKAPRPLPLSQAASHCPVQQPLPASLLVDLELDRREKLLRKGNLLTGCGELDDYVLLGGLERGSVVGVSAEEEELGLLIGFQTVAHLLATDSSAKAMVVTTLPASMLLPRLRKALVGQLSSRRDGLQGLQTEVQACLERISVARVFDLEGLWEVLAELEAAVPVTDRGTPADDQGTEARIEVLDSEDEGGFSPSPPETPPPVPDAKPAATKPNPQDETKQSPLPDLVLVTHTSTLLKTLFTGRDKDAAHGTTLLLSSRLHSLTRSPSHGGPLIMFLNSTTTSPSPFPTAHATTTTTDNGPATTAAPPSTTTTTDDRQAGPIEPTLRSMFNVLPPPPPPPTVTGPQHQHQHQHHHQQRPSHYTWTSSAWRNKPSFGLVFSQMLDLHLLCTRVPRTRADSAVLMASSRGVAVAGAGAGASFIWAVEVLLDEVGVYEQRGAGGRTEWGRRRCREQRWGAVEVDGEGRVVGVVL</sequence>
<evidence type="ECO:0000313" key="3">
    <source>
        <dbReference type="Proteomes" id="UP001305647"/>
    </source>
</evidence>
<reference evidence="2" key="1">
    <citation type="journal article" date="2023" name="Mol. Phylogenet. Evol.">
        <title>Genome-scale phylogeny and comparative genomics of the fungal order Sordariales.</title>
        <authorList>
            <person name="Hensen N."/>
            <person name="Bonometti L."/>
            <person name="Westerberg I."/>
            <person name="Brannstrom I.O."/>
            <person name="Guillou S."/>
            <person name="Cros-Aarteil S."/>
            <person name="Calhoun S."/>
            <person name="Haridas S."/>
            <person name="Kuo A."/>
            <person name="Mondo S."/>
            <person name="Pangilinan J."/>
            <person name="Riley R."/>
            <person name="LaButti K."/>
            <person name="Andreopoulos B."/>
            <person name="Lipzen A."/>
            <person name="Chen C."/>
            <person name="Yan M."/>
            <person name="Daum C."/>
            <person name="Ng V."/>
            <person name="Clum A."/>
            <person name="Steindorff A."/>
            <person name="Ohm R.A."/>
            <person name="Martin F."/>
            <person name="Silar P."/>
            <person name="Natvig D.O."/>
            <person name="Lalanne C."/>
            <person name="Gautier V."/>
            <person name="Ament-Velasquez S.L."/>
            <person name="Kruys A."/>
            <person name="Hutchinson M.I."/>
            <person name="Powell A.J."/>
            <person name="Barry K."/>
            <person name="Miller A.N."/>
            <person name="Grigoriev I.V."/>
            <person name="Debuchy R."/>
            <person name="Gladieux P."/>
            <person name="Hiltunen Thoren M."/>
            <person name="Johannesson H."/>
        </authorList>
    </citation>
    <scope>NUCLEOTIDE SEQUENCE</scope>
    <source>
        <strain evidence="2">CBS 757.83</strain>
    </source>
</reference>
<comment type="caution">
    <text evidence="2">The sequence shown here is derived from an EMBL/GenBank/DDBJ whole genome shotgun (WGS) entry which is preliminary data.</text>
</comment>
<feature type="compositionally biased region" description="Pro residues" evidence="1">
    <location>
        <begin position="336"/>
        <end position="345"/>
    </location>
</feature>
<proteinExistence type="predicted"/>
<dbReference type="InterPro" id="IPR027417">
    <property type="entry name" value="P-loop_NTPase"/>
</dbReference>
<name>A0AAN6T217_9PEZI</name>
<keyword evidence="3" id="KW-1185">Reference proteome</keyword>
<evidence type="ECO:0000313" key="2">
    <source>
        <dbReference type="EMBL" id="KAK4102235.1"/>
    </source>
</evidence>
<feature type="region of interest" description="Disordered" evidence="1">
    <location>
        <begin position="189"/>
        <end position="230"/>
    </location>
</feature>
<feature type="compositionally biased region" description="Low complexity" evidence="1">
    <location>
        <begin position="287"/>
        <end position="316"/>
    </location>
</feature>
<feature type="compositionally biased region" description="Basic residues" evidence="1">
    <location>
        <begin position="351"/>
        <end position="361"/>
    </location>
</feature>
<organism evidence="2 3">
    <name type="scientific">Parathielavia hyrcaniae</name>
    <dbReference type="NCBI Taxonomy" id="113614"/>
    <lineage>
        <taxon>Eukaryota</taxon>
        <taxon>Fungi</taxon>
        <taxon>Dikarya</taxon>
        <taxon>Ascomycota</taxon>
        <taxon>Pezizomycotina</taxon>
        <taxon>Sordariomycetes</taxon>
        <taxon>Sordariomycetidae</taxon>
        <taxon>Sordariales</taxon>
        <taxon>Chaetomiaceae</taxon>
        <taxon>Parathielavia</taxon>
    </lineage>
</organism>
<accession>A0AAN6T217</accession>
<feature type="region of interest" description="Disordered" evidence="1">
    <location>
        <begin position="287"/>
        <end position="364"/>
    </location>
</feature>
<dbReference type="Gene3D" id="3.40.50.300">
    <property type="entry name" value="P-loop containing nucleotide triphosphate hydrolases"/>
    <property type="match status" value="1"/>
</dbReference>
<dbReference type="AlphaFoldDB" id="A0AAN6T217"/>
<protein>
    <submittedName>
        <fullName evidence="2">Uncharacterized protein</fullName>
    </submittedName>
</protein>
<feature type="compositionally biased region" description="Pro residues" evidence="1">
    <location>
        <begin position="197"/>
        <end position="208"/>
    </location>
</feature>
<dbReference type="EMBL" id="MU863632">
    <property type="protein sequence ID" value="KAK4102235.1"/>
    <property type="molecule type" value="Genomic_DNA"/>
</dbReference>
<gene>
    <name evidence="2" type="ORF">N658DRAFT_469797</name>
</gene>
<evidence type="ECO:0000256" key="1">
    <source>
        <dbReference type="SAM" id="MobiDB-lite"/>
    </source>
</evidence>
<dbReference type="Proteomes" id="UP001305647">
    <property type="component" value="Unassembled WGS sequence"/>
</dbReference>
<reference evidence="2" key="2">
    <citation type="submission" date="2023-05" db="EMBL/GenBank/DDBJ databases">
        <authorList>
            <consortium name="Lawrence Berkeley National Laboratory"/>
            <person name="Steindorff A."/>
            <person name="Hensen N."/>
            <person name="Bonometti L."/>
            <person name="Westerberg I."/>
            <person name="Brannstrom I.O."/>
            <person name="Guillou S."/>
            <person name="Cros-Aarteil S."/>
            <person name="Calhoun S."/>
            <person name="Haridas S."/>
            <person name="Kuo A."/>
            <person name="Mondo S."/>
            <person name="Pangilinan J."/>
            <person name="Riley R."/>
            <person name="Labutti K."/>
            <person name="Andreopoulos B."/>
            <person name="Lipzen A."/>
            <person name="Chen C."/>
            <person name="Yanf M."/>
            <person name="Daum C."/>
            <person name="Ng V."/>
            <person name="Clum A."/>
            <person name="Ohm R."/>
            <person name="Martin F."/>
            <person name="Silar P."/>
            <person name="Natvig D."/>
            <person name="Lalanne C."/>
            <person name="Gautier V."/>
            <person name="Ament-Velasquez S.L."/>
            <person name="Kruys A."/>
            <person name="Hutchinson M.I."/>
            <person name="Powell A.J."/>
            <person name="Barry K."/>
            <person name="Miller A.N."/>
            <person name="Grigoriev I.V."/>
            <person name="Debuchy R."/>
            <person name="Gladieux P."/>
            <person name="Thoren M.H."/>
            <person name="Johannesson H."/>
        </authorList>
    </citation>
    <scope>NUCLEOTIDE SEQUENCE</scope>
    <source>
        <strain evidence="2">CBS 757.83</strain>
    </source>
</reference>